<dbReference type="InterPro" id="IPR050807">
    <property type="entry name" value="TransReg_Diox_bact_type"/>
</dbReference>
<dbReference type="Pfam" id="PF01381">
    <property type="entry name" value="HTH_3"/>
    <property type="match status" value="1"/>
</dbReference>
<dbReference type="PANTHER" id="PTHR46797">
    <property type="entry name" value="HTH-TYPE TRANSCRIPTIONAL REGULATOR"/>
    <property type="match status" value="1"/>
</dbReference>
<dbReference type="InterPro" id="IPR010982">
    <property type="entry name" value="Lambda_DNA-bd_dom_sf"/>
</dbReference>
<organism evidence="3 4">
    <name type="scientific">Pseudonocardia aurantiaca</name>
    <dbReference type="NCBI Taxonomy" id="75290"/>
    <lineage>
        <taxon>Bacteria</taxon>
        <taxon>Bacillati</taxon>
        <taxon>Actinomycetota</taxon>
        <taxon>Actinomycetes</taxon>
        <taxon>Pseudonocardiales</taxon>
        <taxon>Pseudonocardiaceae</taxon>
        <taxon>Pseudonocardia</taxon>
    </lineage>
</organism>
<comment type="caution">
    <text evidence="3">The sequence shown here is derived from an EMBL/GenBank/DDBJ whole genome shotgun (WGS) entry which is preliminary data.</text>
</comment>
<dbReference type="EMBL" id="JBHUCP010000008">
    <property type="protein sequence ID" value="MFD1530433.1"/>
    <property type="molecule type" value="Genomic_DNA"/>
</dbReference>
<proteinExistence type="predicted"/>
<dbReference type="InterPro" id="IPR011051">
    <property type="entry name" value="RmlC_Cupin_sf"/>
</dbReference>
<dbReference type="Proteomes" id="UP001597145">
    <property type="component" value="Unassembled WGS sequence"/>
</dbReference>
<dbReference type="SUPFAM" id="SSF47413">
    <property type="entry name" value="lambda repressor-like DNA-binding domains"/>
    <property type="match status" value="1"/>
</dbReference>
<sequence length="202" mass="21102">MSEAREVAARNESEAAVMAAIGSSVRRARARSGLSTRELAQRASMSQPFLSNIENGRSTPSVATLYKLAAALGVSASELLPDSADEGIVVVRAGEGVATGMDETPGVALSTLLAGAPGRIMEARRAVIEPGQPAGDWFDHGGEDFLHVVDGVVLVEFGTGRVEELSAGDSLWHEGTIPHRWRVGPDVGARLLLVTGQVPGHD</sequence>
<evidence type="ECO:0000313" key="4">
    <source>
        <dbReference type="Proteomes" id="UP001597145"/>
    </source>
</evidence>
<dbReference type="CDD" id="cd02209">
    <property type="entry name" value="cupin_XRE_C"/>
    <property type="match status" value="1"/>
</dbReference>
<evidence type="ECO:0000259" key="2">
    <source>
        <dbReference type="PROSITE" id="PS50943"/>
    </source>
</evidence>
<reference evidence="4" key="1">
    <citation type="journal article" date="2019" name="Int. J. Syst. Evol. Microbiol.">
        <title>The Global Catalogue of Microorganisms (GCM) 10K type strain sequencing project: providing services to taxonomists for standard genome sequencing and annotation.</title>
        <authorList>
            <consortium name="The Broad Institute Genomics Platform"/>
            <consortium name="The Broad Institute Genome Sequencing Center for Infectious Disease"/>
            <person name="Wu L."/>
            <person name="Ma J."/>
        </authorList>
    </citation>
    <scope>NUCLEOTIDE SEQUENCE [LARGE SCALE GENOMIC DNA]</scope>
    <source>
        <strain evidence="4">JCM 12165</strain>
    </source>
</reference>
<dbReference type="CDD" id="cd00093">
    <property type="entry name" value="HTH_XRE"/>
    <property type="match status" value="1"/>
</dbReference>
<protein>
    <submittedName>
        <fullName evidence="3">Helix-turn-helix domain-containing protein</fullName>
    </submittedName>
</protein>
<evidence type="ECO:0000313" key="3">
    <source>
        <dbReference type="EMBL" id="MFD1530433.1"/>
    </source>
</evidence>
<dbReference type="Gene3D" id="2.60.120.10">
    <property type="entry name" value="Jelly Rolls"/>
    <property type="match status" value="1"/>
</dbReference>
<keyword evidence="1" id="KW-0238">DNA-binding</keyword>
<keyword evidence="4" id="KW-1185">Reference proteome</keyword>
<accession>A0ABW4FIH5</accession>
<name>A0ABW4FIH5_9PSEU</name>
<dbReference type="SUPFAM" id="SSF51182">
    <property type="entry name" value="RmlC-like cupins"/>
    <property type="match status" value="1"/>
</dbReference>
<dbReference type="PANTHER" id="PTHR46797:SF1">
    <property type="entry name" value="METHYLPHOSPHONATE SYNTHASE"/>
    <property type="match status" value="1"/>
</dbReference>
<dbReference type="InterPro" id="IPR014710">
    <property type="entry name" value="RmlC-like_jellyroll"/>
</dbReference>
<evidence type="ECO:0000256" key="1">
    <source>
        <dbReference type="ARBA" id="ARBA00023125"/>
    </source>
</evidence>
<dbReference type="Pfam" id="PF07883">
    <property type="entry name" value="Cupin_2"/>
    <property type="match status" value="1"/>
</dbReference>
<feature type="domain" description="HTH cro/C1-type" evidence="2">
    <location>
        <begin position="25"/>
        <end position="79"/>
    </location>
</feature>
<dbReference type="PROSITE" id="PS50943">
    <property type="entry name" value="HTH_CROC1"/>
    <property type="match status" value="1"/>
</dbReference>
<dbReference type="SMART" id="SM00530">
    <property type="entry name" value="HTH_XRE"/>
    <property type="match status" value="1"/>
</dbReference>
<dbReference type="Gene3D" id="1.10.260.40">
    <property type="entry name" value="lambda repressor-like DNA-binding domains"/>
    <property type="match status" value="1"/>
</dbReference>
<gene>
    <name evidence="3" type="ORF">ACFSCY_13360</name>
</gene>
<dbReference type="RefSeq" id="WP_343987633.1">
    <property type="nucleotide sequence ID" value="NZ_BAAAJG010000029.1"/>
</dbReference>
<dbReference type="InterPro" id="IPR013096">
    <property type="entry name" value="Cupin_2"/>
</dbReference>
<dbReference type="InterPro" id="IPR001387">
    <property type="entry name" value="Cro/C1-type_HTH"/>
</dbReference>